<reference evidence="3" key="3">
    <citation type="submission" date="2015-06" db="UniProtKB">
        <authorList>
            <consortium name="EnsemblMetazoa"/>
        </authorList>
    </citation>
    <scope>IDENTIFICATION</scope>
</reference>
<dbReference type="EMBL" id="KB095858">
    <property type="protein sequence ID" value="ESO10647.1"/>
    <property type="molecule type" value="Genomic_DNA"/>
</dbReference>
<dbReference type="GO" id="GO:1990050">
    <property type="term" value="F:phosphatidic acid transfer activity"/>
    <property type="evidence" value="ECO:0000318"/>
    <property type="project" value="GO_Central"/>
</dbReference>
<organism evidence="3 4">
    <name type="scientific">Helobdella robusta</name>
    <name type="common">Californian leech</name>
    <dbReference type="NCBI Taxonomy" id="6412"/>
    <lineage>
        <taxon>Eukaryota</taxon>
        <taxon>Metazoa</taxon>
        <taxon>Spiralia</taxon>
        <taxon>Lophotrochozoa</taxon>
        <taxon>Annelida</taxon>
        <taxon>Clitellata</taxon>
        <taxon>Hirudinea</taxon>
        <taxon>Rhynchobdellida</taxon>
        <taxon>Glossiphoniidae</taxon>
        <taxon>Helobdella</taxon>
    </lineage>
</organism>
<dbReference type="Proteomes" id="UP000015101">
    <property type="component" value="Unassembled WGS sequence"/>
</dbReference>
<gene>
    <name evidence="3" type="primary">20197119</name>
    <name evidence="2" type="ORF">HELRODRAFT_151695</name>
</gene>
<dbReference type="GeneID" id="20197119"/>
<dbReference type="OrthoDB" id="30289at2759"/>
<dbReference type="HOGENOM" id="CLU_067902_4_0_1"/>
<evidence type="ECO:0000313" key="2">
    <source>
        <dbReference type="EMBL" id="ESO10647.1"/>
    </source>
</evidence>
<dbReference type="GO" id="GO:0015914">
    <property type="term" value="P:phospholipid transport"/>
    <property type="evidence" value="ECO:0000318"/>
    <property type="project" value="GO_Central"/>
</dbReference>
<sequence length="170" mass="20070">MVRQYNSPVWTYKHNFETVMKAYEKRFPVCDKIPSFCGSEVVRETDDGIEQCIVRRCYFAIDMPLILKKILNVDKMVFVQTNVLNRDLKTLNIDAVNESFSSKITVTEHCVYYIHPDNLNWTCFHQHATMDVKSLFGLENIAEKFVLKQYNNNIKKGKEILEFFIEEIKK</sequence>
<dbReference type="KEGG" id="hro:HELRODRAFT_151695"/>
<dbReference type="InterPro" id="IPR037365">
    <property type="entry name" value="Slowmo/Ups"/>
</dbReference>
<proteinExistence type="predicted"/>
<dbReference type="InterPro" id="IPR006797">
    <property type="entry name" value="PRELI/MSF1_dom"/>
</dbReference>
<dbReference type="eggNOG" id="KOG1471">
    <property type="taxonomic scope" value="Eukaryota"/>
</dbReference>
<evidence type="ECO:0000313" key="3">
    <source>
        <dbReference type="EnsemblMetazoa" id="HelroP151695"/>
    </source>
</evidence>
<accession>T1EKL9</accession>
<name>T1EKL9_HELRO</name>
<dbReference type="PROSITE" id="PS50904">
    <property type="entry name" value="PRELI_MSF1"/>
    <property type="match status" value="1"/>
</dbReference>
<dbReference type="InParanoid" id="T1EKL9"/>
<feature type="domain" description="PRELI/MSF1" evidence="1">
    <location>
        <begin position="2"/>
        <end position="170"/>
    </location>
</feature>
<dbReference type="RefSeq" id="XP_009010916.1">
    <property type="nucleotide sequence ID" value="XM_009012668.1"/>
</dbReference>
<dbReference type="PANTHER" id="PTHR11158">
    <property type="entry name" value="MSF1/PX19 RELATED"/>
    <property type="match status" value="1"/>
</dbReference>
<dbReference type="GO" id="GO:0005758">
    <property type="term" value="C:mitochondrial intermembrane space"/>
    <property type="evidence" value="ECO:0000318"/>
    <property type="project" value="GO_Central"/>
</dbReference>
<reference evidence="4" key="1">
    <citation type="submission" date="2012-12" db="EMBL/GenBank/DDBJ databases">
        <authorList>
            <person name="Hellsten U."/>
            <person name="Grimwood J."/>
            <person name="Chapman J.A."/>
            <person name="Shapiro H."/>
            <person name="Aerts A."/>
            <person name="Otillar R.P."/>
            <person name="Terry A.Y."/>
            <person name="Boore J.L."/>
            <person name="Simakov O."/>
            <person name="Marletaz F."/>
            <person name="Cho S.-J."/>
            <person name="Edsinger-Gonzales E."/>
            <person name="Havlak P."/>
            <person name="Kuo D.-H."/>
            <person name="Larsson T."/>
            <person name="Lv J."/>
            <person name="Arendt D."/>
            <person name="Savage R."/>
            <person name="Osoegawa K."/>
            <person name="de Jong P."/>
            <person name="Lindberg D.R."/>
            <person name="Seaver E.C."/>
            <person name="Weisblat D.A."/>
            <person name="Putnam N.H."/>
            <person name="Grigoriev I.V."/>
            <person name="Rokhsar D.S."/>
        </authorList>
    </citation>
    <scope>NUCLEOTIDE SEQUENCE</scope>
</reference>
<reference evidence="2 4" key="2">
    <citation type="journal article" date="2013" name="Nature">
        <title>Insights into bilaterian evolution from three spiralian genomes.</title>
        <authorList>
            <person name="Simakov O."/>
            <person name="Marletaz F."/>
            <person name="Cho S.J."/>
            <person name="Edsinger-Gonzales E."/>
            <person name="Havlak P."/>
            <person name="Hellsten U."/>
            <person name="Kuo D.H."/>
            <person name="Larsson T."/>
            <person name="Lv J."/>
            <person name="Arendt D."/>
            <person name="Savage R."/>
            <person name="Osoegawa K."/>
            <person name="de Jong P."/>
            <person name="Grimwood J."/>
            <person name="Chapman J.A."/>
            <person name="Shapiro H."/>
            <person name="Aerts A."/>
            <person name="Otillar R.P."/>
            <person name="Terry A.Y."/>
            <person name="Boore J.L."/>
            <person name="Grigoriev I.V."/>
            <person name="Lindberg D.R."/>
            <person name="Seaver E.C."/>
            <person name="Weisblat D.A."/>
            <person name="Putnam N.H."/>
            <person name="Rokhsar D.S."/>
        </authorList>
    </citation>
    <scope>NUCLEOTIDE SEQUENCE</scope>
</reference>
<dbReference type="EnsemblMetazoa" id="HelroT151695">
    <property type="protein sequence ID" value="HelroP151695"/>
    <property type="gene ID" value="HelroG151695"/>
</dbReference>
<protein>
    <recommendedName>
        <fullName evidence="1">PRELI/MSF1 domain-containing protein</fullName>
    </recommendedName>
</protein>
<dbReference type="OMA" id="PENPNWC"/>
<dbReference type="STRING" id="6412.T1EKL9"/>
<keyword evidence="4" id="KW-1185">Reference proteome</keyword>
<dbReference type="CTD" id="20197119"/>
<dbReference type="AlphaFoldDB" id="T1EKL9"/>
<dbReference type="EMBL" id="AMQM01002698">
    <property type="status" value="NOT_ANNOTATED_CDS"/>
    <property type="molecule type" value="Genomic_DNA"/>
</dbReference>
<evidence type="ECO:0000313" key="4">
    <source>
        <dbReference type="Proteomes" id="UP000015101"/>
    </source>
</evidence>
<dbReference type="Pfam" id="PF04707">
    <property type="entry name" value="PRELI"/>
    <property type="match status" value="1"/>
</dbReference>
<evidence type="ECO:0000259" key="1">
    <source>
        <dbReference type="PROSITE" id="PS50904"/>
    </source>
</evidence>